<accession>A0ABV8J9V8</accession>
<dbReference type="SUPFAM" id="SSF53383">
    <property type="entry name" value="PLP-dependent transferases"/>
    <property type="match status" value="1"/>
</dbReference>
<dbReference type="InterPro" id="IPR015424">
    <property type="entry name" value="PyrdxlP-dep_Trfase"/>
</dbReference>
<keyword evidence="5" id="KW-0456">Lyase</keyword>
<keyword evidence="3" id="KW-0210">Decarboxylase</keyword>
<evidence type="ECO:0000256" key="1">
    <source>
        <dbReference type="ARBA" id="ARBA00001933"/>
    </source>
</evidence>
<dbReference type="InterPro" id="IPR052357">
    <property type="entry name" value="Orn_Lys_Arg_decarboxylase-I"/>
</dbReference>
<keyword evidence="8" id="KW-0808">Transferase</keyword>
<feature type="domain" description="Orn/Lys/Arg decarboxylases family 1 pyridoxal-P attachment site" evidence="6">
    <location>
        <begin position="9"/>
        <end position="301"/>
    </location>
</feature>
<evidence type="ECO:0000259" key="7">
    <source>
        <dbReference type="Pfam" id="PF03711"/>
    </source>
</evidence>
<comment type="cofactor">
    <cofactor evidence="1">
        <name>pyridoxal 5'-phosphate</name>
        <dbReference type="ChEBI" id="CHEBI:597326"/>
    </cofactor>
</comment>
<evidence type="ECO:0000259" key="6">
    <source>
        <dbReference type="Pfam" id="PF01276"/>
    </source>
</evidence>
<dbReference type="GO" id="GO:0008483">
    <property type="term" value="F:transaminase activity"/>
    <property type="evidence" value="ECO:0007669"/>
    <property type="project" value="UniProtKB-KW"/>
</dbReference>
<dbReference type="InterPro" id="IPR036633">
    <property type="entry name" value="Prn/Lys/Arg_de-COase_C_sf"/>
</dbReference>
<name>A0ABV8J9V8_9BACL</name>
<keyword evidence="9" id="KW-1185">Reference proteome</keyword>
<dbReference type="Gene3D" id="3.90.105.10">
    <property type="entry name" value="Molybdopterin biosynthesis moea protein, domain 2"/>
    <property type="match status" value="1"/>
</dbReference>
<keyword evidence="4" id="KW-0663">Pyridoxal phosphate</keyword>
<dbReference type="InterPro" id="IPR008286">
    <property type="entry name" value="Prn/Lys/Arg_de-COase_C"/>
</dbReference>
<comment type="caution">
    <text evidence="8">The sequence shown here is derived from an EMBL/GenBank/DDBJ whole genome shotgun (WGS) entry which is preliminary data.</text>
</comment>
<dbReference type="SUPFAM" id="SSF55904">
    <property type="entry name" value="Ornithine decarboxylase C-terminal domain"/>
    <property type="match status" value="1"/>
</dbReference>
<dbReference type="InterPro" id="IPR000310">
    <property type="entry name" value="Orn/Lys/Arg_deCO2ase_major_dom"/>
</dbReference>
<protein>
    <submittedName>
        <fullName evidence="8">Aminotransferase class I/II-fold pyridoxal phosphate-dependent enzyme</fullName>
    </submittedName>
</protein>
<evidence type="ECO:0000313" key="8">
    <source>
        <dbReference type="EMBL" id="MFC4075571.1"/>
    </source>
</evidence>
<keyword evidence="8" id="KW-0032">Aminotransferase</keyword>
<evidence type="ECO:0000256" key="5">
    <source>
        <dbReference type="ARBA" id="ARBA00023239"/>
    </source>
</evidence>
<reference evidence="9" key="1">
    <citation type="journal article" date="2019" name="Int. J. Syst. Evol. Microbiol.">
        <title>The Global Catalogue of Microorganisms (GCM) 10K type strain sequencing project: providing services to taxonomists for standard genome sequencing and annotation.</title>
        <authorList>
            <consortium name="The Broad Institute Genomics Platform"/>
            <consortium name="The Broad Institute Genome Sequencing Center for Infectious Disease"/>
            <person name="Wu L."/>
            <person name="Ma J."/>
        </authorList>
    </citation>
    <scope>NUCLEOTIDE SEQUENCE [LARGE SCALE GENOMIC DNA]</scope>
    <source>
        <strain evidence="9">IBRC-M 10813</strain>
    </source>
</reference>
<dbReference type="RefSeq" id="WP_380701605.1">
    <property type="nucleotide sequence ID" value="NZ_JBHSAP010000004.1"/>
</dbReference>
<sequence length="472" mass="51770">MADNQATAPIYDALIRHIKDSRGNFHVPGHKQGQAFDTEVLSLFGRILPMDMTEVGELDDLHQPTGVIREAQELAAQAFEAEETFFLTGGTTAGNLALVLSCCRRGERLIVQRDSHQSVFNGMALAGVRPVYLSGRSDPMTGGLNPIKPEDLEEAIRRYPDSKGVFITSPDYFGRVQPVAELAAICRRHGLPFLVDEAHGAHFSFHPELPDAACHAGADAAVQSTHKMLPAMTMASMLHLKGGRVNREKVARWLRVIQSSSPSYPLMASLDLARRWMVQKGQGALSELLSSLSLLRVKIRGLSYLEEVTSDDPLKLSIRAKKSVSGYRLLDWFGKRGIHMELADHKRVLAVFSVGTSQEEIGLLVKLLIQLDKEVIHMPGEKPVEGLDVPVISESRLALGEGSSAWSDILLEGAVGKVAAEMVIPYPPGIPLVLPGEIFTAESIRWIQHILDNGGRVRGIRPGFPHKVYVIQ</sequence>
<dbReference type="Pfam" id="PF03711">
    <property type="entry name" value="OKR_DC_1_C"/>
    <property type="match status" value="1"/>
</dbReference>
<comment type="similarity">
    <text evidence="2">Belongs to the Orn/Lys/Arg decarboxylase class-I family.</text>
</comment>
<dbReference type="PANTHER" id="PTHR43277">
    <property type="entry name" value="ARGININE DECARBOXYLASE"/>
    <property type="match status" value="1"/>
</dbReference>
<proteinExistence type="inferred from homology"/>
<evidence type="ECO:0000256" key="2">
    <source>
        <dbReference type="ARBA" id="ARBA00010671"/>
    </source>
</evidence>
<evidence type="ECO:0000256" key="4">
    <source>
        <dbReference type="ARBA" id="ARBA00022898"/>
    </source>
</evidence>
<dbReference type="PANTHER" id="PTHR43277:SF3">
    <property type="entry name" value="DECARBOXYLASE, PUTATIVE-RELATED"/>
    <property type="match status" value="1"/>
</dbReference>
<feature type="domain" description="Orn/Lys/Arg decarboxylase C-terminal" evidence="7">
    <location>
        <begin position="409"/>
        <end position="467"/>
    </location>
</feature>
<dbReference type="Proteomes" id="UP001595843">
    <property type="component" value="Unassembled WGS sequence"/>
</dbReference>
<evidence type="ECO:0000256" key="3">
    <source>
        <dbReference type="ARBA" id="ARBA00022793"/>
    </source>
</evidence>
<dbReference type="InterPro" id="IPR015421">
    <property type="entry name" value="PyrdxlP-dep_Trfase_major"/>
</dbReference>
<dbReference type="Gene3D" id="3.40.640.10">
    <property type="entry name" value="Type I PLP-dependent aspartate aminotransferase-like (Major domain)"/>
    <property type="match status" value="1"/>
</dbReference>
<dbReference type="Pfam" id="PF01276">
    <property type="entry name" value="OKR_DC_1"/>
    <property type="match status" value="1"/>
</dbReference>
<evidence type="ECO:0000313" key="9">
    <source>
        <dbReference type="Proteomes" id="UP001595843"/>
    </source>
</evidence>
<organism evidence="8 9">
    <name type="scientific">Salinithrix halophila</name>
    <dbReference type="NCBI Taxonomy" id="1485204"/>
    <lineage>
        <taxon>Bacteria</taxon>
        <taxon>Bacillati</taxon>
        <taxon>Bacillota</taxon>
        <taxon>Bacilli</taxon>
        <taxon>Bacillales</taxon>
        <taxon>Thermoactinomycetaceae</taxon>
        <taxon>Salinithrix</taxon>
    </lineage>
</organism>
<dbReference type="EMBL" id="JBHSAP010000004">
    <property type="protein sequence ID" value="MFC4075571.1"/>
    <property type="molecule type" value="Genomic_DNA"/>
</dbReference>
<gene>
    <name evidence="8" type="ORF">ACFOUO_01960</name>
</gene>